<feature type="transmembrane region" description="Helical" evidence="2">
    <location>
        <begin position="334"/>
        <end position="353"/>
    </location>
</feature>
<keyword evidence="2" id="KW-1133">Transmembrane helix</keyword>
<evidence type="ECO:0000313" key="4">
    <source>
        <dbReference type="Proteomes" id="UP000323136"/>
    </source>
</evidence>
<comment type="caution">
    <text evidence="3">The sequence shown here is derived from an EMBL/GenBank/DDBJ whole genome shotgun (WGS) entry which is preliminary data.</text>
</comment>
<dbReference type="OrthoDB" id="1090267at2"/>
<evidence type="ECO:0000256" key="2">
    <source>
        <dbReference type="SAM" id="Phobius"/>
    </source>
</evidence>
<dbReference type="PANTHER" id="PTHR10098">
    <property type="entry name" value="RAPSYN-RELATED"/>
    <property type="match status" value="1"/>
</dbReference>
<proteinExistence type="predicted"/>
<sequence length="532" mass="61674">MLNNHYILCGFLTVCILFFNNANGQSIDLNTPFYKETDSILLNYKKELELAKKKDSNHLIAEKRQQLGHFYYDSGLYTEAINQYNKSLELINSLKVGSLHILLNNDIGRVYLSMNNYSSAETFFKDALQISKKLNLLKGQADSQGLLGATYEKKGEYLKALEYQRKSLSLFEILKDSTGIALINENIGSIYEDLIQYDKAHNYFIKAYRYLKDTKTHAEINVLNNLGDVYRKKGEYDESILYTKKALELAIIINDDNELESAYKDMSKAYALVGNYEKAFEFLKKSERLKEEILNNQNAYQLNALQTAYDSNKKEAQIRLLEEKNKVNQANQKVLIVILISILSIILILLRYFNKKRKANLKLQDYKQRTLKAELDKKEIEEKNLQRDNQLKTASLSKYSLHLSQKNKILSDISTTLKNIATRKNIDYNSKLKELAKEIDFNLQQESEWVEFKNLFEDIHPDFIKKLSSVSVDHLSPAELKLGMLLRLNLSSKKIASVLRVTPDSVRVARYRLRKKLPIDQKKELVSFMLEL</sequence>
<dbReference type="Gene3D" id="1.10.10.10">
    <property type="entry name" value="Winged helix-like DNA-binding domain superfamily/Winged helix DNA-binding domain"/>
    <property type="match status" value="1"/>
</dbReference>
<dbReference type="InterPro" id="IPR036388">
    <property type="entry name" value="WH-like_DNA-bd_sf"/>
</dbReference>
<evidence type="ECO:0000256" key="1">
    <source>
        <dbReference type="PROSITE-ProRule" id="PRU00339"/>
    </source>
</evidence>
<reference evidence="3 4" key="1">
    <citation type="submission" date="2019-07" db="EMBL/GenBank/DDBJ databases">
        <title>Genomic Encyclopedia of Type Strains, Phase IV (KMG-IV): sequencing the most valuable type-strain genomes for metagenomic binning, comparative biology and taxonomic classification.</title>
        <authorList>
            <person name="Goeker M."/>
        </authorList>
    </citation>
    <scope>NUCLEOTIDE SEQUENCE [LARGE SCALE GENOMIC DNA]</scope>
    <source>
        <strain evidence="3 4">DSM 18961</strain>
    </source>
</reference>
<dbReference type="Pfam" id="PF13424">
    <property type="entry name" value="TPR_12"/>
    <property type="match status" value="3"/>
</dbReference>
<name>A0A5S5DZ17_9FLAO</name>
<dbReference type="GO" id="GO:0006355">
    <property type="term" value="P:regulation of DNA-templated transcription"/>
    <property type="evidence" value="ECO:0007669"/>
    <property type="project" value="InterPro"/>
</dbReference>
<accession>A0A5S5DZ17</accession>
<keyword evidence="2" id="KW-0472">Membrane</keyword>
<organism evidence="3 4">
    <name type="scientific">Tenacibaculum adriaticum</name>
    <dbReference type="NCBI Taxonomy" id="413713"/>
    <lineage>
        <taxon>Bacteria</taxon>
        <taxon>Pseudomonadati</taxon>
        <taxon>Bacteroidota</taxon>
        <taxon>Flavobacteriia</taxon>
        <taxon>Flavobacteriales</taxon>
        <taxon>Flavobacteriaceae</taxon>
        <taxon>Tenacibaculum</taxon>
    </lineage>
</organism>
<keyword evidence="2" id="KW-0812">Transmembrane</keyword>
<dbReference type="AlphaFoldDB" id="A0A5S5DZ17"/>
<feature type="repeat" description="TPR" evidence="1">
    <location>
        <begin position="101"/>
        <end position="134"/>
    </location>
</feature>
<dbReference type="SMART" id="SM00028">
    <property type="entry name" value="TPR"/>
    <property type="match status" value="6"/>
</dbReference>
<protein>
    <submittedName>
        <fullName evidence="3">Tetratricopeptide repeat protein</fullName>
    </submittedName>
</protein>
<dbReference type="GO" id="GO:0003677">
    <property type="term" value="F:DNA binding"/>
    <property type="evidence" value="ECO:0007669"/>
    <property type="project" value="InterPro"/>
</dbReference>
<feature type="repeat" description="TPR" evidence="1">
    <location>
        <begin position="61"/>
        <end position="94"/>
    </location>
</feature>
<dbReference type="SUPFAM" id="SSF46894">
    <property type="entry name" value="C-terminal effector domain of the bipartite response regulators"/>
    <property type="match status" value="1"/>
</dbReference>
<dbReference type="InterPro" id="IPR019734">
    <property type="entry name" value="TPR_rpt"/>
</dbReference>
<dbReference type="InterPro" id="IPR011990">
    <property type="entry name" value="TPR-like_helical_dom_sf"/>
</dbReference>
<dbReference type="SUPFAM" id="SSF48452">
    <property type="entry name" value="TPR-like"/>
    <property type="match status" value="2"/>
</dbReference>
<feature type="repeat" description="TPR" evidence="1">
    <location>
        <begin position="220"/>
        <end position="253"/>
    </location>
</feature>
<dbReference type="Gene3D" id="1.25.40.10">
    <property type="entry name" value="Tetratricopeptide repeat domain"/>
    <property type="match status" value="2"/>
</dbReference>
<dbReference type="PROSITE" id="PS50005">
    <property type="entry name" value="TPR"/>
    <property type="match status" value="4"/>
</dbReference>
<evidence type="ECO:0000313" key="3">
    <source>
        <dbReference type="EMBL" id="TYP99809.1"/>
    </source>
</evidence>
<dbReference type="Proteomes" id="UP000323136">
    <property type="component" value="Unassembled WGS sequence"/>
</dbReference>
<feature type="repeat" description="TPR" evidence="1">
    <location>
        <begin position="260"/>
        <end position="293"/>
    </location>
</feature>
<dbReference type="EMBL" id="VNIA01000001">
    <property type="protein sequence ID" value="TYP99809.1"/>
    <property type="molecule type" value="Genomic_DNA"/>
</dbReference>
<gene>
    <name evidence="3" type="ORF">C7447_101414</name>
</gene>
<dbReference type="InterPro" id="IPR016032">
    <property type="entry name" value="Sig_transdc_resp-reg_C-effctor"/>
</dbReference>
<keyword evidence="4" id="KW-1185">Reference proteome</keyword>
<keyword evidence="1" id="KW-0802">TPR repeat</keyword>